<dbReference type="OMA" id="WTIHGLA"/>
<dbReference type="EMBL" id="ABDF02000088">
    <property type="protein sequence ID" value="EHK17766.1"/>
    <property type="molecule type" value="Genomic_DNA"/>
</dbReference>
<dbReference type="PANTHER" id="PTHR47424:SF3">
    <property type="entry name" value="REGULATORY PROTEIN GAL4"/>
    <property type="match status" value="1"/>
</dbReference>
<evidence type="ECO:0000256" key="2">
    <source>
        <dbReference type="ARBA" id="ARBA00023015"/>
    </source>
</evidence>
<dbReference type="eggNOG" id="ENOG502S0D7">
    <property type="taxonomic scope" value="Eukaryota"/>
</dbReference>
<keyword evidence="7" id="KW-1133">Transmembrane helix</keyword>
<evidence type="ECO:0000256" key="1">
    <source>
        <dbReference type="ARBA" id="ARBA00022723"/>
    </source>
</evidence>
<dbReference type="GO" id="GO:0008270">
    <property type="term" value="F:zinc ion binding"/>
    <property type="evidence" value="ECO:0007669"/>
    <property type="project" value="InterPro"/>
</dbReference>
<comment type="caution">
    <text evidence="10">The sequence shown here is derived from an EMBL/GenBank/DDBJ whole genome shotgun (WGS) entry which is preliminary data.</text>
</comment>
<accession>G9N6K6</accession>
<feature type="region of interest" description="Disordered" evidence="6">
    <location>
        <begin position="170"/>
        <end position="197"/>
    </location>
</feature>
<evidence type="ECO:0000256" key="6">
    <source>
        <dbReference type="SAM" id="MobiDB-lite"/>
    </source>
</evidence>
<evidence type="ECO:0000313" key="10">
    <source>
        <dbReference type="EMBL" id="EHK17766.1"/>
    </source>
</evidence>
<feature type="domain" description="Xylanolytic transcriptional activator regulatory" evidence="9">
    <location>
        <begin position="329"/>
        <end position="406"/>
    </location>
</feature>
<keyword evidence="7" id="KW-0472">Membrane</keyword>
<dbReference type="GO" id="GO:0000978">
    <property type="term" value="F:RNA polymerase II cis-regulatory region sequence-specific DNA binding"/>
    <property type="evidence" value="ECO:0007669"/>
    <property type="project" value="TreeGrafter"/>
</dbReference>
<keyword evidence="5" id="KW-0539">Nucleus</keyword>
<dbReference type="GO" id="GO:0000435">
    <property type="term" value="P:positive regulation of transcription from RNA polymerase II promoter by galactose"/>
    <property type="evidence" value="ECO:0007669"/>
    <property type="project" value="TreeGrafter"/>
</dbReference>
<dbReference type="Gene3D" id="4.10.240.10">
    <property type="entry name" value="Zn(2)-C6 fungal-type DNA-binding domain"/>
    <property type="match status" value="1"/>
</dbReference>
<dbReference type="OrthoDB" id="3364175at2759"/>
<proteinExistence type="predicted"/>
<evidence type="ECO:0000256" key="5">
    <source>
        <dbReference type="ARBA" id="ARBA00023242"/>
    </source>
</evidence>
<keyword evidence="7" id="KW-0812">Transmembrane</keyword>
<gene>
    <name evidence="10" type="ORF">TRIVIDRAFT_42746</name>
</gene>
<evidence type="ECO:0000256" key="7">
    <source>
        <dbReference type="SAM" id="Phobius"/>
    </source>
</evidence>
<evidence type="ECO:0000256" key="3">
    <source>
        <dbReference type="ARBA" id="ARBA00023125"/>
    </source>
</evidence>
<dbReference type="CDD" id="cd00067">
    <property type="entry name" value="GAL4"/>
    <property type="match status" value="1"/>
</dbReference>
<organism evidence="10 11">
    <name type="scientific">Hypocrea virens (strain Gv29-8 / FGSC 10586)</name>
    <name type="common">Gliocladium virens</name>
    <name type="synonym">Trichoderma virens</name>
    <dbReference type="NCBI Taxonomy" id="413071"/>
    <lineage>
        <taxon>Eukaryota</taxon>
        <taxon>Fungi</taxon>
        <taxon>Dikarya</taxon>
        <taxon>Ascomycota</taxon>
        <taxon>Pezizomycotina</taxon>
        <taxon>Sordariomycetes</taxon>
        <taxon>Hypocreomycetidae</taxon>
        <taxon>Hypocreales</taxon>
        <taxon>Hypocreaceae</taxon>
        <taxon>Trichoderma</taxon>
    </lineage>
</organism>
<feature type="transmembrane region" description="Helical" evidence="7">
    <location>
        <begin position="569"/>
        <end position="591"/>
    </location>
</feature>
<protein>
    <recommendedName>
        <fullName evidence="12">Transcription factor domain-containing protein</fullName>
    </recommendedName>
</protein>
<dbReference type="Proteomes" id="UP000007115">
    <property type="component" value="Unassembled WGS sequence"/>
</dbReference>
<evidence type="ECO:0008006" key="12">
    <source>
        <dbReference type="Google" id="ProtNLM"/>
    </source>
</evidence>
<evidence type="ECO:0000259" key="9">
    <source>
        <dbReference type="SMART" id="SM00906"/>
    </source>
</evidence>
<dbReference type="GO" id="GO:0006351">
    <property type="term" value="P:DNA-templated transcription"/>
    <property type="evidence" value="ECO:0007669"/>
    <property type="project" value="InterPro"/>
</dbReference>
<dbReference type="SMART" id="SM00906">
    <property type="entry name" value="Fungal_trans"/>
    <property type="match status" value="1"/>
</dbReference>
<dbReference type="STRING" id="413071.G9N6K6"/>
<keyword evidence="3" id="KW-0238">DNA-binding</keyword>
<evidence type="ECO:0000259" key="8">
    <source>
        <dbReference type="SMART" id="SM00066"/>
    </source>
</evidence>
<sequence length="675" mass="76111">MSSPALPPSKRRRVTLACSLCRRRNGDHPCTLCQELGAECQYPDSTIPSNLTVGRSYISQLEQRLQDIEGSIEQLQRSLSTGEEHRSVLLPPPLGGHDAAELGEIDISENSIDGMGAMKFTNEEDCGFFENLSHSLIQGPSSNIAFMRYISRAILQVKSGNELVDAISPTDQRRRGMVNVSKSRPPSPDPTSGRVDNLTRNTGVNIYALPSEERTWSLIQQYFHKTGQLLPFIHEPSFCKTYLQMKQERFRAVRRTWLGLLNIVLAIAASLSTKDDVPVDKRIQESDIYYQRANGLCDRDSKRNASLEMVQYLLILGQYLQGTQKSVQAWTTHGLAISAAYQLGLHSPDANQGFSPLECEIRKRTWYGCILLDRYSYIKLDMPLKDMQMLGSSLEVDPCPQLDGAFFTAAIKLYVILYNVLDSCYGQNLGFEDPASVSSAISRVFDGQHQLDLWRLQSVPSLGFRIWDTIMNPEDVEKMDKDSIICHRFSIVLSVRYNNLRILLHRRHLESLLKSLGTSEDDSGNADKRLLHQMSLNSVESCVESAISIISVVHCITMSSSWRRELLGAWYYSLYYTFNAALVIFASIMIISASKEPLNDTTVWRKVSHSRPYIENAIEALRRLDSGNRVIERCVEYLAQLSLILGAMGKRDTTNTVVASIFCLRKTQAYQPMTN</sequence>
<reference evidence="10 11" key="1">
    <citation type="journal article" date="2011" name="Genome Biol.">
        <title>Comparative genome sequence analysis underscores mycoparasitism as the ancestral life style of Trichoderma.</title>
        <authorList>
            <person name="Kubicek C.P."/>
            <person name="Herrera-Estrella A."/>
            <person name="Seidl-Seiboth V."/>
            <person name="Martinez D.A."/>
            <person name="Druzhinina I.S."/>
            <person name="Thon M."/>
            <person name="Zeilinger S."/>
            <person name="Casas-Flores S."/>
            <person name="Horwitz B.A."/>
            <person name="Mukherjee P.K."/>
            <person name="Mukherjee M."/>
            <person name="Kredics L."/>
            <person name="Alcaraz L.D."/>
            <person name="Aerts A."/>
            <person name="Antal Z."/>
            <person name="Atanasova L."/>
            <person name="Cervantes-Badillo M.G."/>
            <person name="Challacombe J."/>
            <person name="Chertkov O."/>
            <person name="McCluskey K."/>
            <person name="Coulpier F."/>
            <person name="Deshpande N."/>
            <person name="von Doehren H."/>
            <person name="Ebbole D.J."/>
            <person name="Esquivel-Naranjo E.U."/>
            <person name="Fekete E."/>
            <person name="Flipphi M."/>
            <person name="Glaser F."/>
            <person name="Gomez-Rodriguez E.Y."/>
            <person name="Gruber S."/>
            <person name="Han C."/>
            <person name="Henrissat B."/>
            <person name="Hermosa R."/>
            <person name="Hernandez-Onate M."/>
            <person name="Karaffa L."/>
            <person name="Kosti I."/>
            <person name="Le Crom S."/>
            <person name="Lindquist E."/>
            <person name="Lucas S."/>
            <person name="Luebeck M."/>
            <person name="Luebeck P.S."/>
            <person name="Margeot A."/>
            <person name="Metz B."/>
            <person name="Misra M."/>
            <person name="Nevalainen H."/>
            <person name="Omann M."/>
            <person name="Packer N."/>
            <person name="Perrone G."/>
            <person name="Uresti-Rivera E.E."/>
            <person name="Salamov A."/>
            <person name="Schmoll M."/>
            <person name="Seiboth B."/>
            <person name="Shapiro H."/>
            <person name="Sukno S."/>
            <person name="Tamayo-Ramos J.A."/>
            <person name="Tisch D."/>
            <person name="Wiest A."/>
            <person name="Wilkinson H.H."/>
            <person name="Zhang M."/>
            <person name="Coutinho P.M."/>
            <person name="Kenerley C.M."/>
            <person name="Monte E."/>
            <person name="Baker S.E."/>
            <person name="Grigoriev I.V."/>
        </authorList>
    </citation>
    <scope>NUCLEOTIDE SEQUENCE [LARGE SCALE GENOMIC DNA]</scope>
    <source>
        <strain evidence="11">Gv29-8 / FGSC 10586</strain>
    </source>
</reference>
<dbReference type="Pfam" id="PF04082">
    <property type="entry name" value="Fungal_trans"/>
    <property type="match status" value="1"/>
</dbReference>
<keyword evidence="1" id="KW-0479">Metal-binding</keyword>
<dbReference type="CDD" id="cd12148">
    <property type="entry name" value="fungal_TF_MHR"/>
    <property type="match status" value="1"/>
</dbReference>
<dbReference type="GO" id="GO:0005634">
    <property type="term" value="C:nucleus"/>
    <property type="evidence" value="ECO:0007669"/>
    <property type="project" value="TreeGrafter"/>
</dbReference>
<name>G9N6K6_HYPVG</name>
<dbReference type="GO" id="GO:0000981">
    <property type="term" value="F:DNA-binding transcription factor activity, RNA polymerase II-specific"/>
    <property type="evidence" value="ECO:0007669"/>
    <property type="project" value="InterPro"/>
</dbReference>
<dbReference type="HOGENOM" id="CLU_008511_0_1_1"/>
<dbReference type="VEuPathDB" id="FungiDB:TRIVIDRAFT_42746"/>
<feature type="domain" description="Zn(2)-C6 fungal-type" evidence="8">
    <location>
        <begin position="12"/>
        <end position="51"/>
    </location>
</feature>
<dbReference type="RefSeq" id="XP_013951959.1">
    <property type="nucleotide sequence ID" value="XM_014096484.1"/>
</dbReference>
<dbReference type="GeneID" id="25794134"/>
<dbReference type="InterPro" id="IPR051127">
    <property type="entry name" value="Fungal_SecMet_Regulators"/>
</dbReference>
<dbReference type="SUPFAM" id="SSF57701">
    <property type="entry name" value="Zn2/Cys6 DNA-binding domain"/>
    <property type="match status" value="1"/>
</dbReference>
<dbReference type="PANTHER" id="PTHR47424">
    <property type="entry name" value="REGULATORY PROTEIN GAL4"/>
    <property type="match status" value="1"/>
</dbReference>
<dbReference type="InParanoid" id="G9N6K6"/>
<evidence type="ECO:0000313" key="11">
    <source>
        <dbReference type="Proteomes" id="UP000007115"/>
    </source>
</evidence>
<dbReference type="InterPro" id="IPR036864">
    <property type="entry name" value="Zn2-C6_fun-type_DNA-bd_sf"/>
</dbReference>
<keyword evidence="11" id="KW-1185">Reference proteome</keyword>
<evidence type="ECO:0000256" key="4">
    <source>
        <dbReference type="ARBA" id="ARBA00023163"/>
    </source>
</evidence>
<keyword evidence="4" id="KW-0804">Transcription</keyword>
<dbReference type="SMART" id="SM00066">
    <property type="entry name" value="GAL4"/>
    <property type="match status" value="1"/>
</dbReference>
<dbReference type="AlphaFoldDB" id="G9N6K6"/>
<keyword evidence="2" id="KW-0805">Transcription regulation</keyword>
<dbReference type="InterPro" id="IPR001138">
    <property type="entry name" value="Zn2Cys6_DnaBD"/>
</dbReference>
<dbReference type="InterPro" id="IPR007219">
    <property type="entry name" value="XnlR_reg_dom"/>
</dbReference>